<feature type="region of interest" description="Disordered" evidence="34">
    <location>
        <begin position="717"/>
        <end position="738"/>
    </location>
</feature>
<comment type="function">
    <text evidence="32">Envelope glycoprotein gp160: Oligomerizes in the host endoplasmic reticulum into predominantly trimers. In a second time, gp160 transits in the host Golgi, where glycosylation is completed. The precursor is then proteolytically cleaved in the trans-Golgi and thereby activated by cellular furin or furin-like proteases to produce gp120 and gp41.</text>
</comment>
<dbReference type="GO" id="GO:0044175">
    <property type="term" value="C:host cell endosome membrane"/>
    <property type="evidence" value="ECO:0007669"/>
    <property type="project" value="UniProtKB-SubCell"/>
</dbReference>
<dbReference type="GO" id="GO:0019031">
    <property type="term" value="C:viral envelope"/>
    <property type="evidence" value="ECO:0007669"/>
    <property type="project" value="UniProtKB-KW"/>
</dbReference>
<protein>
    <recommendedName>
        <fullName evidence="32">Envelope glycoprotein gp160</fullName>
    </recommendedName>
    <alternativeName>
        <fullName evidence="32">Env polyprotein</fullName>
    </alternativeName>
    <component>
        <recommendedName>
            <fullName evidence="32">Surface protein gp120</fullName>
            <shortName evidence="32">SU</shortName>
        </recommendedName>
        <alternativeName>
            <fullName evidence="32">Glycoprotein 120</fullName>
            <shortName evidence="32">gp120</shortName>
        </alternativeName>
    </component>
    <component>
        <recommendedName>
            <fullName evidence="32">Transmembrane protein gp41</fullName>
            <shortName evidence="32">TM</shortName>
        </recommendedName>
        <alternativeName>
            <fullName evidence="32">Glycoprotein 41</fullName>
            <shortName evidence="32">gp41</shortName>
        </alternativeName>
    </component>
</protein>
<evidence type="ECO:0000256" key="20">
    <source>
        <dbReference type="ARBA" id="ARBA00022879"/>
    </source>
</evidence>
<feature type="domain" description="Retroviral envelope protein GP41-like" evidence="36">
    <location>
        <begin position="525"/>
        <end position="715"/>
    </location>
</feature>
<evidence type="ECO:0000259" key="35">
    <source>
        <dbReference type="Pfam" id="PF00516"/>
    </source>
</evidence>
<dbReference type="GO" id="GO:0019064">
    <property type="term" value="P:fusion of virus membrane with host plasma membrane"/>
    <property type="evidence" value="ECO:0007669"/>
    <property type="project" value="UniProtKB-UniRule"/>
</dbReference>
<accession>A0A345F8K7</accession>
<dbReference type="SUPFAM" id="SSF58069">
    <property type="entry name" value="Virus ectodomain"/>
    <property type="match status" value="1"/>
</dbReference>
<comment type="domain">
    <text evidence="32 33">The 17 amino acids long immunosuppressive region is present in many retroviral envelope proteins. Synthetic peptides derived from this relatively conserved sequence inhibit immune function in vitro and in vivo.</text>
</comment>
<dbReference type="InterPro" id="IPR037527">
    <property type="entry name" value="Gp160"/>
</dbReference>
<evidence type="ECO:0000256" key="26">
    <source>
        <dbReference type="ARBA" id="ARBA00023139"/>
    </source>
</evidence>
<dbReference type="InterPro" id="IPR036377">
    <property type="entry name" value="Gp120_core_sf"/>
</dbReference>
<evidence type="ECO:0000256" key="4">
    <source>
        <dbReference type="ARBA" id="ARBA00004563"/>
    </source>
</evidence>
<evidence type="ECO:0000256" key="21">
    <source>
        <dbReference type="ARBA" id="ARBA00022890"/>
    </source>
</evidence>
<evidence type="ECO:0000256" key="18">
    <source>
        <dbReference type="ARBA" id="ARBA00022844"/>
    </source>
</evidence>
<feature type="domain" description="Human immunodeficiency virus 1 envelope glycoprotein Gp120" evidence="35">
    <location>
        <begin position="33"/>
        <end position="506"/>
    </location>
</feature>
<evidence type="ECO:0000256" key="14">
    <source>
        <dbReference type="ARBA" id="ARBA00022692"/>
    </source>
</evidence>
<feature type="lipid moiety-binding region" description="S-palmitoyl cysteine; by host" evidence="32">
    <location>
        <position position="759"/>
    </location>
</feature>
<evidence type="ECO:0000256" key="13">
    <source>
        <dbReference type="ARBA" id="ARBA00022685"/>
    </source>
</evidence>
<dbReference type="CDD" id="cd09909">
    <property type="entry name" value="HIV-1-like_HR1-HR2"/>
    <property type="match status" value="1"/>
</dbReference>
<keyword evidence="22 32" id="KW-1133">Transmembrane helix</keyword>
<evidence type="ECO:0000256" key="32">
    <source>
        <dbReference type="HAMAP-Rule" id="MF_04083"/>
    </source>
</evidence>
<dbReference type="Pfam" id="PF00517">
    <property type="entry name" value="GP41"/>
    <property type="match status" value="1"/>
</dbReference>
<dbReference type="GO" id="GO:0016020">
    <property type="term" value="C:membrane"/>
    <property type="evidence" value="ECO:0007669"/>
    <property type="project" value="UniProtKB-UniRule"/>
</dbReference>
<keyword evidence="30 32" id="KW-0449">Lipoprotein</keyword>
<evidence type="ECO:0000256" key="24">
    <source>
        <dbReference type="ARBA" id="ARBA00023054"/>
    </source>
</evidence>
<evidence type="ECO:0000256" key="1">
    <source>
        <dbReference type="ARBA" id="ARBA00004402"/>
    </source>
</evidence>
<dbReference type="GO" id="GO:0039654">
    <property type="term" value="P:fusion of virus membrane with host endosome membrane"/>
    <property type="evidence" value="ECO:0007669"/>
    <property type="project" value="UniProtKB-UniRule"/>
</dbReference>
<dbReference type="GO" id="GO:0019082">
    <property type="term" value="P:viral protein processing"/>
    <property type="evidence" value="ECO:0007669"/>
    <property type="project" value="UniProtKB-UniRule"/>
</dbReference>
<sequence>MKARGMQRNYQHLWRWGTMFLLLIIICKAAENLWVTVYYGVPVWRDAETTLFCASDAKAYDKEVHNVWATHACVPTDPDPQEIDLENVTEKFDMWKNKMVEQMQTDIISLWDQSLKPCVKLTPLCVTLNCAEPNSTSSNNSSVNSNSSDSLLEEMKNCTFNMTTELRDKRKTVHSLFYKLDIVSTGSNSSGQYRLINCNTSTMTQACPKVTFEPIPIHYCTPAGFAILKCKDTNFTGTGPCKNGSTVQCTHGIRPVVSTQLLLNGSLAEKEVMIRSENITDNGKIIIVQLTKPVNITCIRPGNNTRTSIRIGPGQTFYATGDVIGDIRKAYCNVSREAWESTLQKISMQLRKYFNNKTITFKNSSGGDLEVTTHSFNCRGEFFYCNTTALFNSSWSIGTNSTGANETITLPCRIKQIINMWQRVGQAMYAPPIKGNIRCESNITGLLLTRDGGGGTNSSNEIFRPIGGDMRDNWRSELYKYKVVKIEPIGVAPTKAKRRVVEREKRAIGLGAAFLGFLGAAGSTMGAASMTLTVQARQLLAGIVQQQSNLLRAIEAQQHLLKLTVWGIKQLQARVLAVERYLRDQQLLGIWGCSGKLICTTNVPWNSSWSNKSQSEIWGNMTWMQWDKEVINYTNIIYDLIEESQNQQEKNEQDLLALDKWTSLWSWFDISNWLWYIKIFIMIVGGLIGLRIVFTVLSIINRARQGYSPLSLQTLIPHPEGPDRPGRIKEEGGEQGRDRSSRLVSGFLALVWDDLRSLCLFSYHRLRDFISIAARTVELLGRSSLKGLRLGWEGLKYLGNLLGYWGQELKNSAINLIDTIAIVVAGWTDRVLEIGQRICRAICNIPRRIRQGAEKALQ</sequence>
<keyword evidence="10 32" id="KW-1165">Clathrin-mediated endocytosis of virus by host</keyword>
<feature type="site" description="Cleavage; by host furin" evidence="32">
    <location>
        <begin position="506"/>
        <end position="507"/>
    </location>
</feature>
<feature type="compositionally biased region" description="Basic and acidic residues" evidence="34">
    <location>
        <begin position="720"/>
        <end position="738"/>
    </location>
</feature>
<comment type="subcellular location">
    <subcellularLocation>
        <location evidence="3">Host cell membrane</location>
        <topology evidence="3">Peripheral membrane protein</topology>
    </subcellularLocation>
    <subcellularLocation>
        <location evidence="1">Host cell membrane</location>
        <topology evidence="1">Single-pass type I membrane protein</topology>
    </subcellularLocation>
    <subcellularLocation>
        <location evidence="2">Host endosome membrane</location>
        <topology evidence="2">Peripheral membrane protein</topology>
    </subcellularLocation>
    <subcellularLocation>
        <location evidence="5">Host endosome membrane</location>
        <topology evidence="5">Single-pass type I membrane protein</topology>
    </subcellularLocation>
    <subcellularLocation>
        <location evidence="6">Virion membrane</location>
        <topology evidence="6">Peripheral membrane protein</topology>
    </subcellularLocation>
    <subcellularLocation>
        <location evidence="4">Virion membrane</location>
        <topology evidence="4">Single-pass type I membrane protein</topology>
    </subcellularLocation>
</comment>
<feature type="chain" id="PRO_5023454740" description="Envelope glycoprotein gp160" evidence="32">
    <location>
        <begin position="32"/>
        <end position="858"/>
    </location>
</feature>
<comment type="subcellular location">
    <molecule>Surface protein gp120</molecule>
    <subcellularLocation>
        <location evidence="32">Virion membrane</location>
        <topology evidence="32">Peripheral membrane protein</topology>
    </subcellularLocation>
    <subcellularLocation>
        <location evidence="32">Host cell membrane</location>
        <topology evidence="32">Peripheral membrane protein</topology>
    </subcellularLocation>
    <subcellularLocation>
        <location evidence="32">Host endosome membrane</location>
        <topology evidence="32">Single-pass type I membrane protein</topology>
    </subcellularLocation>
    <text evidence="32">The surface protein is not anchored to the viral envelope, but associates with the extravirion surface through its binding to TM. It is probably concentrated at the site of budding and incorporated into the virions possibly by contacts between the cytoplasmic tail of Env and the N-terminus of Gag.</text>
</comment>
<feature type="topological domain" description="Cytoplasmic" evidence="32">
    <location>
        <begin position="701"/>
        <end position="858"/>
    </location>
</feature>
<dbReference type="Gene3D" id="1.10.287.210">
    <property type="match status" value="1"/>
</dbReference>
<keyword evidence="15 32" id="KW-0053">Apoptosis</keyword>
<keyword evidence="16 32" id="KW-0732">Signal</keyword>
<dbReference type="GO" id="GO:0019062">
    <property type="term" value="P:virion attachment to host cell"/>
    <property type="evidence" value="ECO:0007669"/>
    <property type="project" value="UniProtKB-UniRule"/>
</dbReference>
<evidence type="ECO:0000256" key="12">
    <source>
        <dbReference type="ARBA" id="ARBA00022595"/>
    </source>
</evidence>
<evidence type="ECO:0000256" key="2">
    <source>
        <dbReference type="ARBA" id="ARBA00004433"/>
    </source>
</evidence>
<comment type="miscellaneous">
    <text evidence="32">Inhibitors targeting HIV-1 viral envelope proteins are used as antiretroviral drugs. Attachment of virions to the cell surface via non-specific interactions and CD4 binding can be blocked by inhibitors that include cyanovirin-N, cyclotriazadisulfonamide analogs, PRO 2000, TNX 355 and PRO 542. In addition, BMS 806 can block CD4-induced conformational changes. Env interactions with the coreceptor molecules can be targeted by CCR5 antagonists including SCH-D, maraviroc (UK 427857) and aplaviroc (GW 873140), and the CXCR4 antagonist AMD 070. Fusion of viral and cellular membranes can be inhibited by peptides such as enfuvirtide and tifuvirtide (T 1249). Resistance to inhibitors associated with mutations in Env are observed. Most of the time, single mutations confer only a modest reduction in drug susceptibility. Combination of several mutations is usually required to develop a high-level drug resistance.</text>
</comment>
<evidence type="ECO:0000259" key="36">
    <source>
        <dbReference type="Pfam" id="PF00517"/>
    </source>
</evidence>
<evidence type="ECO:0000256" key="30">
    <source>
        <dbReference type="ARBA" id="ARBA00023288"/>
    </source>
</evidence>
<dbReference type="Gene3D" id="2.170.40.20">
    <property type="entry name" value="Human immunodeficiency virus 1, Gp160, envelope glycoprotein"/>
    <property type="match status" value="2"/>
</dbReference>
<dbReference type="GO" id="GO:0052031">
    <property type="term" value="P:symbiont-mediated perturbation of host defense response"/>
    <property type="evidence" value="ECO:0007669"/>
    <property type="project" value="UniProtKB-UniRule"/>
</dbReference>
<evidence type="ECO:0000256" key="7">
    <source>
        <dbReference type="ARBA" id="ARBA00022506"/>
    </source>
</evidence>
<evidence type="ECO:0000256" key="9">
    <source>
        <dbReference type="ARBA" id="ARBA00022511"/>
    </source>
</evidence>
<keyword evidence="11 32" id="KW-0945">Host-virus interaction</keyword>
<dbReference type="GO" id="GO:0005198">
    <property type="term" value="F:structural molecule activity"/>
    <property type="evidence" value="ECO:0007669"/>
    <property type="project" value="UniProtKB-UniRule"/>
</dbReference>
<keyword evidence="26 32" id="KW-0564">Palmitate</keyword>
<organism evidence="37">
    <name type="scientific">Human immunodeficiency virus type 1</name>
    <name type="common">HIV-1</name>
    <dbReference type="NCBI Taxonomy" id="11676"/>
    <lineage>
        <taxon>Viruses</taxon>
        <taxon>Riboviria</taxon>
        <taxon>Pararnavirae</taxon>
        <taxon>Artverviricota</taxon>
        <taxon>Revtraviricetes</taxon>
        <taxon>Ortervirales</taxon>
        <taxon>Retroviridae</taxon>
        <taxon>Orthoretrovirinae</taxon>
        <taxon>Lentivirus</taxon>
        <taxon>Lentivirus humimdef1</taxon>
    </lineage>
</organism>
<keyword evidence="31 32" id="KW-1160">Virus entry into host cell</keyword>
<comment type="domain">
    <text evidence="32">Some of the most genetically diverse regions of the viral genome are present in Env. They are called variable regions 1 through 5 (V1 through V5). Coreceptor usage of gp120 is determined mainly by the primary structure of the third variable region (V3) in the outer domain of gp120. The sequence of V3 determines which coreceptor, CCR5 and/or CXCR4 (corresponding to R5/macrophage, X4/T cell and R5X4/T cell and macrophage tropism), is used to trigger the fusion potential of the Env complex, and hence which cells the virus can infect. Binding to CCR5 involves a region adjacent in addition to V3.</text>
</comment>
<dbReference type="FunFam" id="2.170.40.20:FF:000004">
    <property type="entry name" value="Envelope glycoprotein gp160"/>
    <property type="match status" value="1"/>
</dbReference>
<dbReference type="SUPFAM" id="SSF56502">
    <property type="entry name" value="gp120 core"/>
    <property type="match status" value="2"/>
</dbReference>
<comment type="domain">
    <text evidence="32">The membrane proximal external region (MPER) present in gp41 is a tryptophan-rich region recognized by the antibodies 2F5, Z13, and 4E10. MPER seems to play a role in fusion.</text>
</comment>
<keyword evidence="21 32" id="KW-1164">Virus endocytosis by host</keyword>
<comment type="domain">
    <text evidence="32">The CD4-binding region is targeted by the antibody b12.</text>
</comment>
<dbReference type="GO" id="GO:1903908">
    <property type="term" value="P:positive regulation of plasma membrane raft polarization"/>
    <property type="evidence" value="ECO:0007669"/>
    <property type="project" value="UniProtKB-UniRule"/>
</dbReference>
<dbReference type="GO" id="GO:0020002">
    <property type="term" value="C:host cell plasma membrane"/>
    <property type="evidence" value="ECO:0007669"/>
    <property type="project" value="UniProtKB-SubCell"/>
</dbReference>
<keyword evidence="8 32" id="KW-1170">Fusion of virus membrane with host endosomal membrane</keyword>
<keyword evidence="17 32" id="KW-1161">Viral attachment to host cell</keyword>
<keyword evidence="19 32" id="KW-1043">Host membrane</keyword>
<keyword evidence="9 32" id="KW-1032">Host cell membrane</keyword>
<keyword evidence="7 32" id="KW-1168">Fusion of virus membrane with host membrane</keyword>
<evidence type="ECO:0000256" key="25">
    <source>
        <dbReference type="ARBA" id="ARBA00023136"/>
    </source>
</evidence>
<evidence type="ECO:0000256" key="3">
    <source>
        <dbReference type="ARBA" id="ARBA00004505"/>
    </source>
</evidence>
<comment type="similarity">
    <text evidence="32">Belongs to the HIV-1 env protein family.</text>
</comment>
<feature type="chain" id="PRO_5023454741" description="Transmembrane protein gp41" evidence="32">
    <location>
        <begin position="507"/>
        <end position="858"/>
    </location>
</feature>
<evidence type="ECO:0000256" key="22">
    <source>
        <dbReference type="ARBA" id="ARBA00022989"/>
    </source>
</evidence>
<dbReference type="FunFam" id="1.20.5.490:FF:000001">
    <property type="entry name" value="Envelope glycoprotein gp160"/>
    <property type="match status" value="1"/>
</dbReference>
<dbReference type="FunFam" id="2.170.40.20:FF:000003">
    <property type="entry name" value="Envelope glycoprotein gp160"/>
    <property type="match status" value="1"/>
</dbReference>
<evidence type="ECO:0000256" key="23">
    <source>
        <dbReference type="ARBA" id="ARBA00023046"/>
    </source>
</evidence>
<proteinExistence type="inferred from homology"/>
<evidence type="ECO:0000256" key="31">
    <source>
        <dbReference type="ARBA" id="ARBA00023296"/>
    </source>
</evidence>
<keyword evidence="24 32" id="KW-0175">Coiled coil</keyword>
<evidence type="ECO:0000256" key="5">
    <source>
        <dbReference type="ARBA" id="ARBA00004578"/>
    </source>
</evidence>
<evidence type="ECO:0000256" key="33">
    <source>
        <dbReference type="RuleBase" id="RU363095"/>
    </source>
</evidence>
<evidence type="ECO:0000256" key="29">
    <source>
        <dbReference type="ARBA" id="ARBA00023280"/>
    </source>
</evidence>
<feature type="disulfide bond" evidence="32">
    <location>
        <begin position="230"/>
        <end position="241"/>
    </location>
</feature>
<dbReference type="GO" id="GO:1903911">
    <property type="term" value="P:positive regulation of receptor clustering"/>
    <property type="evidence" value="ECO:0007669"/>
    <property type="project" value="UniProtKB-UniRule"/>
</dbReference>
<feature type="region of interest" description="Immunosuppression" evidence="32">
    <location>
        <begin position="569"/>
        <end position="587"/>
    </location>
</feature>
<feature type="disulfide bond" evidence="32">
    <location>
        <begin position="220"/>
        <end position="249"/>
    </location>
</feature>
<feature type="transmembrane region" description="Helical" evidence="33">
    <location>
        <begin position="673"/>
        <end position="700"/>
    </location>
</feature>
<evidence type="ECO:0000256" key="34">
    <source>
        <dbReference type="SAM" id="MobiDB-lite"/>
    </source>
</evidence>
<comment type="PTM">
    <text evidence="32">Highly glycosylated by host. The high number of glycan on the protein is reffered to as 'glycan shield' because it contributes to hide protein sequence from adaptive immune system.</text>
</comment>
<comment type="domain">
    <text evidence="32">The YXXL motif is involved in determining the exact site of viral release at the surface of infected mononuclear cells and promotes endocytosis. YXXL and di-leucine endocytosis motifs interact directly or indirectly with the clathrin adapter complexes, opperate independently, and their activities are not additive.</text>
</comment>
<comment type="PTM">
    <text evidence="32">Specific enzymatic cleavages in vivo yield mature proteins. Envelope glycoproteins are synthesized as a inactive precursor that is heavily N-glycosylated and processed likely by host cell furin in the Golgi to yield the mature SU and TM proteins. The cleavage site between SU and TM requires the minimal sequence [KR]-X-[KR]-R. About 2 of the 9 disulfide bonds of gp41 are reduced by P4HB/PDI, following binding to CD4 receptor.</text>
</comment>
<keyword evidence="18 32" id="KW-0946">Virion</keyword>
<evidence type="ECO:0000256" key="19">
    <source>
        <dbReference type="ARBA" id="ARBA00022870"/>
    </source>
</evidence>
<dbReference type="Pfam" id="PF00516">
    <property type="entry name" value="GP120"/>
    <property type="match status" value="1"/>
</dbReference>
<feature type="short sequence motif" description="YXXL motif; contains endocytosis signal" evidence="32">
    <location>
        <begin position="707"/>
        <end position="710"/>
    </location>
</feature>
<comment type="function">
    <text evidence="32">Surface protein gp120: Attaches the virus to the host lymphoid cell by binding to the primary receptor CD4. This interaction induces a structural rearrangement creating a high affinity binding site for a chemokine coreceptor like CXCR4 and/or CCR5. Acts as a ligand for CD209/DC-SIGN and CLEC4M/DC-SIGNR, which are respectively found on dendritic cells (DCs), and on endothelial cells of liver sinusoids and lymph node sinuses. These interactions allow capture of viral particles at mucosal surfaces by these cells and subsequent transmission to permissive cells. HIV subverts the migration properties of dendritic cells to gain access to CD4+ T-cells in lymph nodes. Virus transmission to permissive T-cells occurs either in trans (without DCs infection, through viral capture and transmission), or in cis (following DCs productive infection, through the usual CD4-gp120 interaction), thereby inducing a robust infection. In trans infection, bound virions remain infectious over days and it is proposed that they are not degraded, but protected in non-lysosomal acidic organelles within the DCs close to the cell membrane thus contributing to the viral infectious potential during DCs' migration from the periphery to the lymphoid tissues. On arrival at lymphoid tissues, intact virions recycle back to DCs' cell surface allowing virus transmission to CD4+ T-cells.</text>
</comment>
<keyword evidence="12 32" id="KW-1162">Viral penetration into host cytoplasm</keyword>
<evidence type="ECO:0000256" key="15">
    <source>
        <dbReference type="ARBA" id="ARBA00022703"/>
    </source>
</evidence>
<feature type="disulfide bond" evidence="32">
    <location>
        <begin position="53"/>
        <end position="73"/>
    </location>
</feature>
<feature type="region of interest" description="CD4-binding loop" evidence="32">
    <location>
        <begin position="364"/>
        <end position="374"/>
    </location>
</feature>
<name>A0A345F8K7_HV1</name>
<comment type="PTM">
    <text evidence="32">Palmitoylation of the transmembrane protein and of Env polyprotein (prior to its proteolytic cleavage) is essential for their association with host cell membrane lipid rafts. Palmitoylation is therefore required for envelope trafficking to classical lipid rafts, but not for viral replication.</text>
</comment>
<keyword evidence="27 32" id="KW-1015">Disulfide bond</keyword>
<dbReference type="Gene3D" id="1.20.5.490">
    <property type="entry name" value="Single helix bin"/>
    <property type="match status" value="1"/>
</dbReference>
<keyword evidence="13 32" id="KW-0165">Cleavage on pair of basic residues</keyword>
<feature type="coiled-coil region" evidence="32">
    <location>
        <begin position="628"/>
        <end position="662"/>
    </location>
</feature>
<comment type="miscellaneous">
    <text evidence="32">HIV-1 lineages are divided in three main groups, M (for Major), O (for Outlier), and N (for New, or Non-M, Non-O). The vast majority of strains found worldwide belong to the group M. Group O seems to be endemic to and largely confined to Cameroon and neighboring countries in West Central Africa, where these viruses represent a small minority of HIV-1 strains. The group N is represented by a limited number of isolates from Cameroonian persons. The group M is further subdivided in 9 clades or subtypes (A to D, F to H, J and K).</text>
</comment>
<feature type="region of interest" description="MPER; binding to GalCer" evidence="32">
    <location>
        <begin position="657"/>
        <end position="678"/>
    </location>
</feature>
<evidence type="ECO:0000256" key="27">
    <source>
        <dbReference type="ARBA" id="ARBA00023157"/>
    </source>
</evidence>
<keyword evidence="20 32" id="KW-0261">Viral envelope protein</keyword>
<evidence type="ECO:0000256" key="16">
    <source>
        <dbReference type="ARBA" id="ARBA00022729"/>
    </source>
</evidence>
<comment type="subcellular location">
    <molecule>Transmembrane protein gp41</molecule>
    <subcellularLocation>
        <location evidence="32">Virion membrane</location>
        <topology evidence="32">Single-pass type I membrane protein</topology>
    </subcellularLocation>
    <subcellularLocation>
        <location evidence="32">Host cell membrane</location>
        <topology evidence="32">Single-pass type I membrane protein</topology>
    </subcellularLocation>
    <subcellularLocation>
        <location evidence="32">Host endosome membrane</location>
        <topology evidence="32">Single-pass type I membrane protein</topology>
    </subcellularLocation>
    <text evidence="32">It is probably concentrated at the site of budding and incorporated into the virions possibly by contacts between the cytoplasmic tail of Env and the N-terminus of Gag.</text>
</comment>
<feature type="region of interest" description="Fusion peptide" evidence="32">
    <location>
        <begin position="507"/>
        <end position="527"/>
    </location>
</feature>
<keyword evidence="29 32" id="KW-0899">Viral immunoevasion</keyword>
<organismHost>
    <name type="scientific">Homo sapiens</name>
    <name type="common">Human</name>
    <dbReference type="NCBI Taxonomy" id="9606"/>
</organismHost>
<evidence type="ECO:0000256" key="10">
    <source>
        <dbReference type="ARBA" id="ARBA00022570"/>
    </source>
</evidence>
<keyword evidence="14 32" id="KW-0812">Transmembrane</keyword>
<dbReference type="InterPro" id="IPR000328">
    <property type="entry name" value="GP41-like"/>
</dbReference>
<feature type="lipid moiety-binding region" description="S-palmitoyl cysteine; by host" evidence="32">
    <location>
        <position position="839"/>
    </location>
</feature>
<dbReference type="GO" id="GO:0055036">
    <property type="term" value="C:virion membrane"/>
    <property type="evidence" value="ECO:0007669"/>
    <property type="project" value="UniProtKB-SubCell"/>
</dbReference>
<evidence type="ECO:0000256" key="6">
    <source>
        <dbReference type="ARBA" id="ARBA00004650"/>
    </source>
</evidence>
<dbReference type="GO" id="GO:0075512">
    <property type="term" value="P:clathrin-dependent endocytosis of virus by host cell"/>
    <property type="evidence" value="ECO:0007669"/>
    <property type="project" value="UniProtKB-UniRule"/>
</dbReference>
<comment type="subunit">
    <text evidence="32">The mature envelope protein (Env) consists of a homotrimer of non-covalently associated gp120-gp41 heterodimers. The resulting complex protrudes from the virus surface as a spike. There seems to be as few as 10 spikes on the average virion. Surface protein gp120 interacts with host CD4, CCR5 and CXCR4. Gp120 also interacts with the C-type lectins CD209/DC-SIGN and CLEC4M/DC-SIGNR (collectively referred to as DC-SIGN(R)). Gp120 and gp41 interact with GalCer. Gp120 interacts with host ITGA4/ITGB7 complex; on CD4+ T-cells, this interaction results in rapid activation of integrin ITGAL/LFA-1, which facilitates efficient cell-to-cell spreading of HIV-1. Gp120 interacts with cell-associated heparan sulfate; this interaction increases virus infectivity on permissive cells and may be involved in infection of CD4- cells.</text>
</comment>
<evidence type="ECO:0000256" key="11">
    <source>
        <dbReference type="ARBA" id="ARBA00022581"/>
    </source>
</evidence>
<dbReference type="InterPro" id="IPR000777">
    <property type="entry name" value="HIV1_Gp120"/>
</dbReference>
<evidence type="ECO:0000256" key="17">
    <source>
        <dbReference type="ARBA" id="ARBA00022804"/>
    </source>
</evidence>
<keyword evidence="28 32" id="KW-0325">Glycoprotein</keyword>
<feature type="disulfide bond" evidence="32">
    <location>
        <begin position="593"/>
        <end position="599"/>
    </location>
</feature>
<dbReference type="FunFam" id="1.10.287.210:FF:000001">
    <property type="entry name" value="Envelope glycoprotein gp160"/>
    <property type="match status" value="1"/>
</dbReference>
<comment type="caution">
    <text evidence="32">Lacks conserved residue(s) required for the propagation of feature annotation.</text>
</comment>
<evidence type="ECO:0000256" key="28">
    <source>
        <dbReference type="ARBA" id="ARBA00023180"/>
    </source>
</evidence>
<gene>
    <name evidence="32 37" type="primary">env</name>
</gene>
<reference evidence="37" key="1">
    <citation type="journal article" date="2018" name="AIDS Res. Hum. Retroviruses">
        <title>Characterization of the Transmitted Virus in an Ongoing HIV-1 Epidemic Driven by Injecting Drug Use.</title>
        <authorList>
            <person name="Dukhovlinova E."/>
            <person name="Masharsky A."/>
            <person name="Vasileva A."/>
            <person name="Porrello A."/>
            <person name="Zhou S."/>
            <person name="Toussova O."/>
            <person name="Verevochkin S."/>
            <person name="Akulova E."/>
            <person name="Frishman D."/>
            <person name="Montefiori D."/>
            <person name="Labranche C."/>
            <person name="Hoffman I."/>
            <person name="Miller W."/>
            <person name="Cohen M.S."/>
            <person name="Kozlov A."/>
            <person name="Swanstrom R."/>
        </authorList>
    </citation>
    <scope>NUCLEOTIDE SEQUENCE</scope>
    <source>
        <strain evidence="37">AHI_D_4_G10</strain>
    </source>
</reference>
<keyword evidence="25 32" id="KW-0472">Membrane</keyword>
<keyword evidence="23 32" id="KW-1039">Host endosome</keyword>
<evidence type="ECO:0000313" key="37">
    <source>
        <dbReference type="EMBL" id="AXG24798.1"/>
    </source>
</evidence>
<evidence type="ECO:0000256" key="8">
    <source>
        <dbReference type="ARBA" id="ARBA00022510"/>
    </source>
</evidence>
<comment type="function">
    <text evidence="32">Transmembrane protein gp41: Acts as a class I viral fusion protein. Under the current model, the protein has at least 3 conformational states: pre-fusion native state, pre-hairpin intermediate state, and post-fusion hairpin state. During fusion of viral and target intracellular membranes, the coiled coil regions (heptad repeats) assume a trimer-of-hairpins structure, positioning the fusion peptide in close proximity to the C-terminal region of the ectodomain. The formation of this structure appears to drive apposition and subsequent fusion of viral and target cell membranes. Complete fusion occurs in host cell endosomes and is dynamin-dependent, however some lipid transfer might occur at the plasma membrane. The virus undergoes clathrin-dependent internalization long before endosomal fusion, thus minimizing the surface exposure of conserved viral epitopes during fusion and reducing the efficacy of inhibitors targeting these epitopes. Membranes fusion leads to delivery of the nucleocapsid into the cytoplasm.</text>
</comment>
<dbReference type="HAMAP" id="MF_04083">
    <property type="entry name" value="HIV_ENV"/>
    <property type="match status" value="1"/>
</dbReference>
<dbReference type="EMBL" id="MH604204">
    <property type="protein sequence ID" value="AXG24798.1"/>
    <property type="molecule type" value="Genomic_DNA"/>
</dbReference>